<gene>
    <name evidence="1" type="ORF">CN613_16410</name>
</gene>
<accession>A0A2B6QGY5</accession>
<reference evidence="1 2" key="1">
    <citation type="submission" date="2017-09" db="EMBL/GenBank/DDBJ databases">
        <title>Large-scale bioinformatics analysis of Bacillus genomes uncovers conserved roles of natural products in bacterial physiology.</title>
        <authorList>
            <consortium name="Agbiome Team Llc"/>
            <person name="Bleich R.M."/>
            <person name="Grubbs K.J."/>
            <person name="Santa Maria K.C."/>
            <person name="Allen S.E."/>
            <person name="Farag S."/>
            <person name="Shank E.A."/>
            <person name="Bowers A."/>
        </authorList>
    </citation>
    <scope>NUCLEOTIDE SEQUENCE [LARGE SCALE GENOMIC DNA]</scope>
    <source>
        <strain evidence="1 2">AFS009893</strain>
    </source>
</reference>
<sequence length="99" mass="10965">MKSNGWKGDPIDVVKMPDGNLTTIDNTRVAAAREVGIEVQATIRNYSDPLPADMVARFTTPKGVPKTWGGEALDLRIQKQKASFRNNNPMGSYDLEKMK</sequence>
<protein>
    <submittedName>
        <fullName evidence="1">Uncharacterized protein</fullName>
    </submittedName>
</protein>
<dbReference type="AlphaFoldDB" id="A0A2B6QGY5"/>
<evidence type="ECO:0000313" key="2">
    <source>
        <dbReference type="Proteomes" id="UP000219775"/>
    </source>
</evidence>
<dbReference type="EMBL" id="NUDP01000057">
    <property type="protein sequence ID" value="PEM68162.1"/>
    <property type="molecule type" value="Genomic_DNA"/>
</dbReference>
<proteinExistence type="predicted"/>
<name>A0A2B6QGY5_9BACI</name>
<organism evidence="1 2">
    <name type="scientific">Bacillus pseudomycoides</name>
    <dbReference type="NCBI Taxonomy" id="64104"/>
    <lineage>
        <taxon>Bacteria</taxon>
        <taxon>Bacillati</taxon>
        <taxon>Bacillota</taxon>
        <taxon>Bacilli</taxon>
        <taxon>Bacillales</taxon>
        <taxon>Bacillaceae</taxon>
        <taxon>Bacillus</taxon>
        <taxon>Bacillus cereus group</taxon>
    </lineage>
</organism>
<dbReference type="Proteomes" id="UP000219775">
    <property type="component" value="Unassembled WGS sequence"/>
</dbReference>
<comment type="caution">
    <text evidence="1">The sequence shown here is derived from an EMBL/GenBank/DDBJ whole genome shotgun (WGS) entry which is preliminary data.</text>
</comment>
<evidence type="ECO:0000313" key="1">
    <source>
        <dbReference type="EMBL" id="PEM68162.1"/>
    </source>
</evidence>